<evidence type="ECO:0000259" key="2">
    <source>
        <dbReference type="Pfam" id="PF01610"/>
    </source>
</evidence>
<dbReference type="EMBL" id="PEBV01000053">
    <property type="protein sequence ID" value="PTQ51052.1"/>
    <property type="molecule type" value="Genomic_DNA"/>
</dbReference>
<dbReference type="AlphaFoldDB" id="A0A2T5G4D5"/>
<proteinExistence type="predicted"/>
<organism evidence="3 4">
    <name type="scientific">Hydrogenibacillus schlegelii</name>
    <name type="common">Bacillus schlegelii</name>
    <dbReference type="NCBI Taxonomy" id="1484"/>
    <lineage>
        <taxon>Bacteria</taxon>
        <taxon>Bacillati</taxon>
        <taxon>Bacillota</taxon>
        <taxon>Bacilli</taxon>
        <taxon>Bacillales</taxon>
        <taxon>Bacillales Family X. Incertae Sedis</taxon>
        <taxon>Hydrogenibacillus</taxon>
    </lineage>
</organism>
<dbReference type="Proteomes" id="UP000244180">
    <property type="component" value="Unassembled WGS sequence"/>
</dbReference>
<dbReference type="InterPro" id="IPR002560">
    <property type="entry name" value="Transposase_DDE"/>
</dbReference>
<reference evidence="3 4" key="1">
    <citation type="submission" date="2017-08" db="EMBL/GenBank/DDBJ databases">
        <title>Burning lignite coal seam in the remote Altai Mountains harbors a hydrogen-driven thermophilic microbial community.</title>
        <authorList>
            <person name="Kadnikov V.V."/>
            <person name="Mardanov A.V."/>
            <person name="Ivasenko D."/>
            <person name="Beletsky A.V."/>
            <person name="Karnachuk O.V."/>
            <person name="Ravin N.V."/>
        </authorList>
    </citation>
    <scope>NUCLEOTIDE SEQUENCE [LARGE SCALE GENOMIC DNA]</scope>
    <source>
        <strain evidence="3">AL33</strain>
    </source>
</reference>
<dbReference type="Pfam" id="PF01610">
    <property type="entry name" value="DDE_Tnp_ISL3"/>
    <property type="match status" value="1"/>
</dbReference>
<evidence type="ECO:0000313" key="4">
    <source>
        <dbReference type="Proteomes" id="UP000244180"/>
    </source>
</evidence>
<evidence type="ECO:0000256" key="1">
    <source>
        <dbReference type="SAM" id="MobiDB-lite"/>
    </source>
</evidence>
<name>A0A2T5G4D5_HYDSH</name>
<sequence>MADPFHVLQDAGRRVDEARRVERCTGHRLPAGRFAKTKQTSPSVRRKRRPRPAGLRNGAQFHGVKEELRDLSRAASLEEAKAILDRIRFEAEGASDAALVPWGRTLKRRKNKILAYHIWQTTNGDTEGVHPKIERRNRIRDGFKNREGVVRKMLSAFIPFAHRIA</sequence>
<evidence type="ECO:0000313" key="3">
    <source>
        <dbReference type="EMBL" id="PTQ51052.1"/>
    </source>
</evidence>
<protein>
    <recommendedName>
        <fullName evidence="2">Transposase IS204/IS1001/IS1096/IS1165 DDE domain-containing protein</fullName>
    </recommendedName>
</protein>
<gene>
    <name evidence="3" type="ORF">HSCHL_1562</name>
</gene>
<comment type="caution">
    <text evidence="3">The sequence shown here is derived from an EMBL/GenBank/DDBJ whole genome shotgun (WGS) entry which is preliminary data.</text>
</comment>
<feature type="domain" description="Transposase IS204/IS1001/IS1096/IS1165 DDE" evidence="2">
    <location>
        <begin position="2"/>
        <end position="147"/>
    </location>
</feature>
<feature type="region of interest" description="Disordered" evidence="1">
    <location>
        <begin position="31"/>
        <end position="57"/>
    </location>
</feature>
<accession>A0A2T5G4D5</accession>